<dbReference type="GO" id="GO:0043130">
    <property type="term" value="F:ubiquitin binding"/>
    <property type="evidence" value="ECO:0007669"/>
    <property type="project" value="TreeGrafter"/>
</dbReference>
<dbReference type="CDD" id="cd17039">
    <property type="entry name" value="Ubl_ubiquitin_like"/>
    <property type="match status" value="2"/>
</dbReference>
<evidence type="ECO:0000313" key="3">
    <source>
        <dbReference type="Proteomes" id="UP000198406"/>
    </source>
</evidence>
<dbReference type="Gene3D" id="3.10.20.90">
    <property type="entry name" value="Phosphatidylinositol 3-kinase Catalytic Subunit, Chain A, domain 1"/>
    <property type="match status" value="2"/>
</dbReference>
<dbReference type="SUPFAM" id="SSF54236">
    <property type="entry name" value="Ubiquitin-like"/>
    <property type="match status" value="2"/>
</dbReference>
<gene>
    <name evidence="2" type="ORF">FisN_20Hu248</name>
</gene>
<protein>
    <recommendedName>
        <fullName evidence="1">Ubiquitin-like domain-containing protein</fullName>
    </recommendedName>
</protein>
<dbReference type="InterPro" id="IPR000626">
    <property type="entry name" value="Ubiquitin-like_dom"/>
</dbReference>
<dbReference type="OrthoDB" id="2332596at2759"/>
<dbReference type="Pfam" id="PF11976">
    <property type="entry name" value="Rad60-SLD"/>
    <property type="match status" value="1"/>
</dbReference>
<dbReference type="GO" id="GO:0043161">
    <property type="term" value="P:proteasome-mediated ubiquitin-dependent protein catabolic process"/>
    <property type="evidence" value="ECO:0007669"/>
    <property type="project" value="TreeGrafter"/>
</dbReference>
<dbReference type="GO" id="GO:0005829">
    <property type="term" value="C:cytosol"/>
    <property type="evidence" value="ECO:0007669"/>
    <property type="project" value="TreeGrafter"/>
</dbReference>
<organism evidence="2 3">
    <name type="scientific">Fistulifera solaris</name>
    <name type="common">Oleaginous diatom</name>
    <dbReference type="NCBI Taxonomy" id="1519565"/>
    <lineage>
        <taxon>Eukaryota</taxon>
        <taxon>Sar</taxon>
        <taxon>Stramenopiles</taxon>
        <taxon>Ochrophyta</taxon>
        <taxon>Bacillariophyta</taxon>
        <taxon>Bacillariophyceae</taxon>
        <taxon>Bacillariophycidae</taxon>
        <taxon>Naviculales</taxon>
        <taxon>Naviculaceae</taxon>
        <taxon>Fistulifera</taxon>
    </lineage>
</organism>
<dbReference type="PANTHER" id="PTHR10621:SF0">
    <property type="entry name" value="UV EXCISION REPAIR PROTEIN RAD23"/>
    <property type="match status" value="1"/>
</dbReference>
<accession>A0A1Z5JQA9</accession>
<dbReference type="InterPro" id="IPR014123">
    <property type="entry name" value="Superoxide_dismutase_Ni-type"/>
</dbReference>
<dbReference type="InterPro" id="IPR036502">
    <property type="entry name" value="NiSOD_sf"/>
</dbReference>
<evidence type="ECO:0000313" key="2">
    <source>
        <dbReference type="EMBL" id="GAX16076.1"/>
    </source>
</evidence>
<dbReference type="SMART" id="SM00213">
    <property type="entry name" value="UBQ"/>
    <property type="match status" value="2"/>
</dbReference>
<dbReference type="GO" id="GO:0070628">
    <property type="term" value="F:proteasome binding"/>
    <property type="evidence" value="ECO:0007669"/>
    <property type="project" value="TreeGrafter"/>
</dbReference>
<dbReference type="GO" id="GO:0016151">
    <property type="term" value="F:nickel cation binding"/>
    <property type="evidence" value="ECO:0007669"/>
    <property type="project" value="InterPro"/>
</dbReference>
<dbReference type="Pfam" id="PF09055">
    <property type="entry name" value="Sod_Ni"/>
    <property type="match status" value="1"/>
</dbReference>
<dbReference type="GO" id="GO:0004784">
    <property type="term" value="F:superoxide dismutase activity"/>
    <property type="evidence" value="ECO:0007669"/>
    <property type="project" value="InterPro"/>
</dbReference>
<dbReference type="GO" id="GO:0005654">
    <property type="term" value="C:nucleoplasm"/>
    <property type="evidence" value="ECO:0007669"/>
    <property type="project" value="TreeGrafter"/>
</dbReference>
<dbReference type="Pfam" id="PF00240">
    <property type="entry name" value="ubiquitin"/>
    <property type="match status" value="1"/>
</dbReference>
<dbReference type="InterPro" id="IPR029071">
    <property type="entry name" value="Ubiquitin-like_domsf"/>
</dbReference>
<comment type="caution">
    <text evidence="2">The sequence shown here is derived from an EMBL/GenBank/DDBJ whole genome shotgun (WGS) entry which is preliminary data.</text>
</comment>
<dbReference type="FunCoup" id="A0A1Z5JQA9">
    <property type="interactions" value="127"/>
</dbReference>
<name>A0A1Z5JQA9_FISSO</name>
<sequence>MWVYIRDEANRILEFEVEPSTTVLMLMEMYERYAGFSIERQQLVFDGHYLEREYTMSDNNIVDESELRVILRHGPPASQQPRHMTIFVKSNSGQTLAFLVSPSASPRAIMEAIEKVKGIPICDQQLFIDGDFLDYSVSLRFQDKKDQDCLNLVFTQPFRHHRDAVPPGTFDEPKMVAELKLRATTIRKAIIKINSLYASSGGNLQGASGIFHWMEKKAKHASEIIRTVSEFCLCQRVKLIAFDDKDFYLAALHAHHNVMHAATEAKKSVVLSTADKLDKALGLMLIMYVPCQENLVRTETPGACRTYSLLP</sequence>
<keyword evidence="3" id="KW-1185">Reference proteome</keyword>
<dbReference type="Proteomes" id="UP000198406">
    <property type="component" value="Unassembled WGS sequence"/>
</dbReference>
<dbReference type="PROSITE" id="PS50053">
    <property type="entry name" value="UBIQUITIN_2"/>
    <property type="match status" value="2"/>
</dbReference>
<dbReference type="InterPro" id="IPR022617">
    <property type="entry name" value="Rad60/SUMO-like_dom"/>
</dbReference>
<dbReference type="PANTHER" id="PTHR10621">
    <property type="entry name" value="UV EXCISION REPAIR PROTEIN RAD23"/>
    <property type="match status" value="1"/>
</dbReference>
<dbReference type="EMBL" id="BDSP01000101">
    <property type="protein sequence ID" value="GAX16076.1"/>
    <property type="molecule type" value="Genomic_DNA"/>
</dbReference>
<dbReference type="Gene3D" id="1.20.120.400">
    <property type="entry name" value="Nickel-containing superoxide dismutase"/>
    <property type="match status" value="1"/>
</dbReference>
<reference evidence="2 3" key="1">
    <citation type="journal article" date="2015" name="Plant Cell">
        <title>Oil accumulation by the oleaginous diatom Fistulifera solaris as revealed by the genome and transcriptome.</title>
        <authorList>
            <person name="Tanaka T."/>
            <person name="Maeda Y."/>
            <person name="Veluchamy A."/>
            <person name="Tanaka M."/>
            <person name="Abida H."/>
            <person name="Marechal E."/>
            <person name="Bowler C."/>
            <person name="Muto M."/>
            <person name="Sunaga Y."/>
            <person name="Tanaka M."/>
            <person name="Yoshino T."/>
            <person name="Taniguchi T."/>
            <person name="Fukuda Y."/>
            <person name="Nemoto M."/>
            <person name="Matsumoto M."/>
            <person name="Wong P.S."/>
            <person name="Aburatani S."/>
            <person name="Fujibuchi W."/>
        </authorList>
    </citation>
    <scope>NUCLEOTIDE SEQUENCE [LARGE SCALE GENOMIC DNA]</scope>
    <source>
        <strain evidence="2 3">JPCC DA0580</strain>
    </source>
</reference>
<evidence type="ECO:0000259" key="1">
    <source>
        <dbReference type="PROSITE" id="PS50053"/>
    </source>
</evidence>
<feature type="domain" description="Ubiquitin-like" evidence="1">
    <location>
        <begin position="1"/>
        <end position="72"/>
    </location>
</feature>
<proteinExistence type="predicted"/>
<feature type="domain" description="Ubiquitin-like" evidence="1">
    <location>
        <begin position="84"/>
        <end position="157"/>
    </location>
</feature>
<dbReference type="InParanoid" id="A0A1Z5JQA9"/>
<dbReference type="AlphaFoldDB" id="A0A1Z5JQA9"/>
<dbReference type="GO" id="GO:0031593">
    <property type="term" value="F:polyubiquitin modification-dependent protein binding"/>
    <property type="evidence" value="ECO:0007669"/>
    <property type="project" value="TreeGrafter"/>
</dbReference>